<sequence length="130" mass="14940">MELQAKEIEAMSKKGSKDRYIYCIKRIVDSEQAWVLDDDGFALCGQNGSDKEVIMLWSAREYAANCAFDDWKDYKPKALSLDYLMNEFLPDLSKEQILVGIFPVPTLCDTPVVDAKDLLRDLEHICSEYF</sequence>
<evidence type="ECO:0008006" key="5">
    <source>
        <dbReference type="Google" id="ProtNLM"/>
    </source>
</evidence>
<comment type="caution">
    <text evidence="1">The sequence shown here is derived from an EMBL/GenBank/DDBJ whole genome shotgun (WGS) entry which is preliminary data.</text>
</comment>
<dbReference type="EMBL" id="NART01000172">
    <property type="protein sequence ID" value="OTQ07702.1"/>
    <property type="molecule type" value="Genomic_DNA"/>
</dbReference>
<proteinExistence type="predicted"/>
<evidence type="ECO:0000313" key="2">
    <source>
        <dbReference type="EMBL" id="OTQ07702.1"/>
    </source>
</evidence>
<dbReference type="HOGENOM" id="CLU_126055_1_1_6"/>
<dbReference type="Proteomes" id="UP000194800">
    <property type="component" value="Unassembled WGS sequence"/>
</dbReference>
<name>X2H3W7_9GAMM</name>
<dbReference type="KEGG" id="gap:GAPWK_1195"/>
<evidence type="ECO:0000313" key="4">
    <source>
        <dbReference type="Proteomes" id="UP000194977"/>
    </source>
</evidence>
<keyword evidence="3" id="KW-1185">Reference proteome</keyword>
<dbReference type="eggNOG" id="ENOG5032Y1N">
    <property type="taxonomic scope" value="Bacteria"/>
</dbReference>
<reference evidence="3 4" key="1">
    <citation type="submission" date="2017-03" db="EMBL/GenBank/DDBJ databases">
        <title>Comparative genomics of honeybee gut symbionts reveal geographically distinct and subgroup specific antibiotic resistance.</title>
        <authorList>
            <person name="Ludvigsen J."/>
            <person name="Porcellato D."/>
            <person name="Labee-Lund T.M."/>
            <person name="Amdam G.V."/>
            <person name="Rudi K."/>
        </authorList>
    </citation>
    <scope>NUCLEOTIDE SEQUENCE [LARGE SCALE GENOMIC DNA]</scope>
    <source>
        <strain evidence="1 4">A-7-12</strain>
        <strain evidence="2 3">A-9-12</strain>
    </source>
</reference>
<evidence type="ECO:0000313" key="3">
    <source>
        <dbReference type="Proteomes" id="UP000194800"/>
    </source>
</evidence>
<dbReference type="EMBL" id="NARP01000042">
    <property type="protein sequence ID" value="OTP98036.1"/>
    <property type="molecule type" value="Genomic_DNA"/>
</dbReference>
<gene>
    <name evidence="2" type="ORF">B6C91_14370</name>
    <name evidence="1" type="ORF">B6D08_12665</name>
</gene>
<dbReference type="OrthoDB" id="2936081at2"/>
<dbReference type="InterPro" id="IPR021284">
    <property type="entry name" value="DUF2750"/>
</dbReference>
<evidence type="ECO:0000313" key="1">
    <source>
        <dbReference type="EMBL" id="OTP98036.1"/>
    </source>
</evidence>
<protein>
    <recommendedName>
        <fullName evidence="5">DUF2750 domain-containing protein</fullName>
    </recommendedName>
</protein>
<dbReference type="Proteomes" id="UP000194977">
    <property type="component" value="Unassembled WGS sequence"/>
</dbReference>
<dbReference type="Pfam" id="PF11042">
    <property type="entry name" value="DUF2750"/>
    <property type="match status" value="1"/>
</dbReference>
<dbReference type="GeneID" id="29848908"/>
<dbReference type="RefSeq" id="WP_025315361.1">
    <property type="nucleotide sequence ID" value="NZ_CP007445.1"/>
</dbReference>
<dbReference type="AlphaFoldDB" id="X2H3W7"/>
<organism evidence="1 4">
    <name type="scientific">Gilliamella apicola</name>
    <dbReference type="NCBI Taxonomy" id="1196095"/>
    <lineage>
        <taxon>Bacteria</taxon>
        <taxon>Pseudomonadati</taxon>
        <taxon>Pseudomonadota</taxon>
        <taxon>Gammaproteobacteria</taxon>
        <taxon>Orbales</taxon>
        <taxon>Orbaceae</taxon>
        <taxon>Gilliamella</taxon>
    </lineage>
</organism>
<accession>X2H3W7</accession>